<protein>
    <recommendedName>
        <fullName evidence="2">UPF0102 protein NCTC11820_01268</fullName>
    </recommendedName>
</protein>
<evidence type="ECO:0000256" key="2">
    <source>
        <dbReference type="HAMAP-Rule" id="MF_00048"/>
    </source>
</evidence>
<reference evidence="3 4" key="1">
    <citation type="submission" date="2018-06" db="EMBL/GenBank/DDBJ databases">
        <authorList>
            <consortium name="Pathogen Informatics"/>
            <person name="Doyle S."/>
        </authorList>
    </citation>
    <scope>NUCLEOTIDE SEQUENCE [LARGE SCALE GENOMIC DNA]</scope>
    <source>
        <strain evidence="3 4">NCTC11820</strain>
    </source>
</reference>
<dbReference type="SUPFAM" id="SSF52980">
    <property type="entry name" value="Restriction endonuclease-like"/>
    <property type="match status" value="1"/>
</dbReference>
<name>A0A2X2YMS0_9ACTO</name>
<proteinExistence type="inferred from homology"/>
<dbReference type="AlphaFoldDB" id="A0A2X2YMS0"/>
<dbReference type="EMBL" id="UASJ01000001">
    <property type="protein sequence ID" value="SQB64957.1"/>
    <property type="molecule type" value="Genomic_DNA"/>
</dbReference>
<dbReference type="PANTHER" id="PTHR34039:SF1">
    <property type="entry name" value="UPF0102 PROTEIN YRAN"/>
    <property type="match status" value="1"/>
</dbReference>
<dbReference type="InterPro" id="IPR011856">
    <property type="entry name" value="tRNA_endonuc-like_dom_sf"/>
</dbReference>
<dbReference type="InterPro" id="IPR011335">
    <property type="entry name" value="Restrct_endonuc-II-like"/>
</dbReference>
<dbReference type="Proteomes" id="UP000250245">
    <property type="component" value="Unassembled WGS sequence"/>
</dbReference>
<accession>A0A2X2YMS0</accession>
<evidence type="ECO:0000313" key="3">
    <source>
        <dbReference type="EMBL" id="SQB64957.1"/>
    </source>
</evidence>
<dbReference type="InterPro" id="IPR003509">
    <property type="entry name" value="UPF0102_YraN-like"/>
</dbReference>
<dbReference type="HAMAP" id="MF_00048">
    <property type="entry name" value="UPF0102"/>
    <property type="match status" value="1"/>
</dbReference>
<dbReference type="NCBIfam" id="NF009154">
    <property type="entry name" value="PRK12497.3-3"/>
    <property type="match status" value="1"/>
</dbReference>
<evidence type="ECO:0000313" key="4">
    <source>
        <dbReference type="Proteomes" id="UP000250245"/>
    </source>
</evidence>
<comment type="similarity">
    <text evidence="1 2">Belongs to the UPF0102 family.</text>
</comment>
<dbReference type="OMA" id="FLEVEHH"/>
<evidence type="ECO:0000256" key="1">
    <source>
        <dbReference type="ARBA" id="ARBA00006738"/>
    </source>
</evidence>
<sequence length="178" mass="19527">MFGLGQGGRARKAEFMSYANTVETSHKASTETNPRCHDTVGDSALRTVGQIVSPPRNNLHNRQLGMAGEEVAAESLKAAGYVIVDRNWRCRAGEVDIVALSPEGVLGFVEVKTRSNHRHGLPIEAITMKKLARMRRVMGAWLAQRDIVPVHRAVSLDLCSVDWDGHGEPVVKHLQGLK</sequence>
<dbReference type="CDD" id="cd20736">
    <property type="entry name" value="PoNe_Nuclease"/>
    <property type="match status" value="1"/>
</dbReference>
<dbReference type="Pfam" id="PF02021">
    <property type="entry name" value="UPF0102"/>
    <property type="match status" value="1"/>
</dbReference>
<gene>
    <name evidence="3" type="ORF">NCTC11820_01268</name>
</gene>
<dbReference type="PANTHER" id="PTHR34039">
    <property type="entry name" value="UPF0102 PROTEIN YRAN"/>
    <property type="match status" value="1"/>
</dbReference>
<dbReference type="Gene3D" id="3.40.1350.10">
    <property type="match status" value="1"/>
</dbReference>
<dbReference type="GO" id="GO:0003676">
    <property type="term" value="F:nucleic acid binding"/>
    <property type="evidence" value="ECO:0007669"/>
    <property type="project" value="InterPro"/>
</dbReference>
<organism evidence="3 4">
    <name type="scientific">Mobiluncus curtisii</name>
    <dbReference type="NCBI Taxonomy" id="2051"/>
    <lineage>
        <taxon>Bacteria</taxon>
        <taxon>Bacillati</taxon>
        <taxon>Actinomycetota</taxon>
        <taxon>Actinomycetes</taxon>
        <taxon>Actinomycetales</taxon>
        <taxon>Actinomycetaceae</taxon>
        <taxon>Mobiluncus</taxon>
    </lineage>
</organism>